<dbReference type="PANTHER" id="PTHR46654:SF1">
    <property type="entry name" value="E3 UBIQUITIN-PROTEIN LIGASE HECTD3"/>
    <property type="match status" value="1"/>
</dbReference>
<dbReference type="InterPro" id="IPR035983">
    <property type="entry name" value="Hect_E3_ubiquitin_ligase"/>
</dbReference>
<dbReference type="Gene3D" id="2.130.10.30">
    <property type="entry name" value="Regulator of chromosome condensation 1/beta-lactamase-inhibitor protein II"/>
    <property type="match status" value="1"/>
</dbReference>
<dbReference type="Gene3D" id="3.30.2410.10">
    <property type="entry name" value="Hect, E3 ligase catalytic domain"/>
    <property type="match status" value="1"/>
</dbReference>
<dbReference type="PROSITE" id="PS50237">
    <property type="entry name" value="HECT"/>
    <property type="match status" value="1"/>
</dbReference>
<feature type="coiled-coil region" evidence="3">
    <location>
        <begin position="1677"/>
        <end position="1704"/>
    </location>
</feature>
<keyword evidence="7" id="KW-1185">Reference proteome</keyword>
<keyword evidence="3" id="KW-0175">Coiled coil</keyword>
<evidence type="ECO:0000256" key="2">
    <source>
        <dbReference type="PROSITE-ProRule" id="PRU00104"/>
    </source>
</evidence>
<feature type="compositionally biased region" description="Basic and acidic residues" evidence="4">
    <location>
        <begin position="1319"/>
        <end position="1343"/>
    </location>
</feature>
<evidence type="ECO:0000256" key="3">
    <source>
        <dbReference type="SAM" id="Coils"/>
    </source>
</evidence>
<reference evidence="6" key="1">
    <citation type="submission" date="2023-07" db="EMBL/GenBank/DDBJ databases">
        <authorList>
            <consortium name="AG Swart"/>
            <person name="Singh M."/>
            <person name="Singh A."/>
            <person name="Seah K."/>
            <person name="Emmerich C."/>
        </authorList>
    </citation>
    <scope>NUCLEOTIDE SEQUENCE</scope>
    <source>
        <strain evidence="6">DP1</strain>
    </source>
</reference>
<comment type="caution">
    <text evidence="6">The sequence shown here is derived from an EMBL/GenBank/DDBJ whole genome shotgun (WGS) entry which is preliminary data.</text>
</comment>
<feature type="region of interest" description="Disordered" evidence="4">
    <location>
        <begin position="2970"/>
        <end position="2989"/>
    </location>
</feature>
<name>A0AAD1UU66_EUPCR</name>
<dbReference type="EMBL" id="CAMPGE010013092">
    <property type="protein sequence ID" value="CAI2371835.1"/>
    <property type="molecule type" value="Genomic_DNA"/>
</dbReference>
<evidence type="ECO:0000256" key="4">
    <source>
        <dbReference type="SAM" id="MobiDB-lite"/>
    </source>
</evidence>
<dbReference type="InterPro" id="IPR009091">
    <property type="entry name" value="RCC1/BLIP-II"/>
</dbReference>
<evidence type="ECO:0000256" key="1">
    <source>
        <dbReference type="ARBA" id="ARBA00022786"/>
    </source>
</evidence>
<proteinExistence type="predicted"/>
<evidence type="ECO:0000313" key="6">
    <source>
        <dbReference type="EMBL" id="CAI2371835.1"/>
    </source>
</evidence>
<keyword evidence="1 2" id="KW-0833">Ubl conjugation pathway</keyword>
<dbReference type="PANTHER" id="PTHR46654">
    <property type="entry name" value="E3 UBIQUITIN-PROTEIN LIGASE HECTD3"/>
    <property type="match status" value="1"/>
</dbReference>
<dbReference type="Pfam" id="PF00632">
    <property type="entry name" value="HECT"/>
    <property type="match status" value="1"/>
</dbReference>
<accession>A0AAD1UU66</accession>
<dbReference type="Proteomes" id="UP001295684">
    <property type="component" value="Unassembled WGS sequence"/>
</dbReference>
<dbReference type="GO" id="GO:0004842">
    <property type="term" value="F:ubiquitin-protein transferase activity"/>
    <property type="evidence" value="ECO:0007669"/>
    <property type="project" value="InterPro"/>
</dbReference>
<dbReference type="InterPro" id="IPR042469">
    <property type="entry name" value="HECTD3"/>
</dbReference>
<evidence type="ECO:0000259" key="5">
    <source>
        <dbReference type="PROSITE" id="PS50237"/>
    </source>
</evidence>
<feature type="domain" description="HECT" evidence="5">
    <location>
        <begin position="3612"/>
        <end position="3941"/>
    </location>
</feature>
<feature type="compositionally biased region" description="Basic and acidic residues" evidence="4">
    <location>
        <begin position="2979"/>
        <end position="2989"/>
    </location>
</feature>
<feature type="region of interest" description="Disordered" evidence="4">
    <location>
        <begin position="1319"/>
        <end position="1345"/>
    </location>
</feature>
<dbReference type="SUPFAM" id="SSF50985">
    <property type="entry name" value="RCC1/BLIP-II"/>
    <property type="match status" value="1"/>
</dbReference>
<evidence type="ECO:0000313" key="7">
    <source>
        <dbReference type="Proteomes" id="UP001295684"/>
    </source>
</evidence>
<gene>
    <name evidence="6" type="ORF">ECRASSUSDP1_LOCUS13160</name>
</gene>
<dbReference type="Gene3D" id="3.30.2160.10">
    <property type="entry name" value="Hect, E3 ligase catalytic domain"/>
    <property type="match status" value="1"/>
</dbReference>
<dbReference type="SMART" id="SM00119">
    <property type="entry name" value="HECTc"/>
    <property type="match status" value="1"/>
</dbReference>
<protein>
    <recommendedName>
        <fullName evidence="5">HECT domain-containing protein</fullName>
    </recommendedName>
</protein>
<dbReference type="SUPFAM" id="SSF56204">
    <property type="entry name" value="Hect, E3 ligase catalytic domain"/>
    <property type="match status" value="1"/>
</dbReference>
<feature type="active site" description="Glycyl thioester intermediate" evidence="2">
    <location>
        <position position="3909"/>
    </location>
</feature>
<organism evidence="6 7">
    <name type="scientific">Euplotes crassus</name>
    <dbReference type="NCBI Taxonomy" id="5936"/>
    <lineage>
        <taxon>Eukaryota</taxon>
        <taxon>Sar</taxon>
        <taxon>Alveolata</taxon>
        <taxon>Ciliophora</taxon>
        <taxon>Intramacronucleata</taxon>
        <taxon>Spirotrichea</taxon>
        <taxon>Hypotrichia</taxon>
        <taxon>Euplotida</taxon>
        <taxon>Euplotidae</taxon>
        <taxon>Moneuplotes</taxon>
    </lineage>
</organism>
<sequence>MGNKILTESAGNGLDNLSIKMMNADQFFCKQTYSKFAKNLVYDIEQNKEKIKNMFESFDKENQKYSDNQKGDDPLEDLEVNEILMTGFYKPDMSLHEIKNPRFEKSYQSPPIEKINENLLLSRKYGKLYKLYWFMRELSKIDTNVKEDFIKDLKGIRNRSEDPKKKNLSCVNPTMSIDLLKILEKNCFESLEEVVQNLYVSFREVQKVDLLPSNEDFYYREEILNSYRDFLLEIFQSEKASTKLKELILRVILVIADLRSSGEDYLIVYNILCSESLSFDVEKEIFMNKYFSKNLTISDKNKAKFELNNNSSDAFKFFLKHEECKITPRLVTTQGQEFIYLRFKHCSNLNKMKNNILVKICHKRSFSCDPGFAEVDKLIPKTEGSIESLVPIGDRLYAMLKLCNGSSELREVNPISLELTKCSEWENMMKNTQESREKDFNMPVLYGKERTEFKKVFKKGKLDSYRKIENHHLFTDGKTHSKGFLYQLVEYVKKNDKNKEFLHYEIEIFSSEDFTFIRSVKLDLDPIFEEGISDEEANKILCQTEHFRERIEQKETKNEFLATDGNTLMFSDENTMYFFSLETGKRYKYIAKAPSSAICGYDTETCLFQYISQRRMHKSIFGFRTFKINGFGSKLLQKHYPQCMNLEICENLKFEGESKNFEDKSFQLKLNQKIEEESKSEDKTNHSQNLICHLLNMNCEDSQNKLFELEQLRDSNQNMPFNNKAEVYRGVSSINISIKFFRELTKSLESCEAFTKKEGFSQDPNLQYNLLCIMNITYTLLKSLSLLNLSLRQLGAENTERDKFRKLVEAVINFGGSQGKGQDQSHSKELNPTHISTQIQQKGQEINRIFIKSMFSSKEDALEELVTILDMYKKGEMTGFGIEFIRFLASSKLMQEIAQTEIAQSCFELFSAEICSKLCRELEAITTQNTVEPIYFESREKAALEFMRSYFQFRLLYFFQEELREEHISSDPGALMIQEENIEQMLKIYFVLIENSSKIFKVAKEAISKHVNEEEVFKDSASQDLVAFQDKVVYISLQLNKFYTMISTFLAALSEEEVLQKTIGLNILATETLTFIKTVQDFHGLSRKFKLGVKQDSISHKRMQALRYSLEDWTLSLIDISQKFMKIHKTDDKNIGALVQSQILSGGIKSNFVHTFTPKSLEIIQYYCSTIKDQNLLNLINAKNLTDDYEMMLAIIHQGKKPGVDQLIDLLQQDLLQRDITAKVGGNEGMIVSRCAFAANLSLNQYDETCSFVNISMIIDQLDLIKEEIDPNLSEKEKNNELLEELKLSANVQGIIDRWKIANKMRIWLQGKRKDISNKSCSEDKINTSPKEETKEEPREASKVEGIPEEDTIEQVIQEVIKKAELIIRLSPPSSWNQSDSSEENLQRFDSYTINMTKKYGIATERTEVEDIEIDNKDAFNNFSNKDIFNSCAASVLATLQSDVSASEILQSIERNYKNAIFRDLGLKLISKINTLPVPFSVHKHSLNSLCLAFRENSRSLAHYSDNLNAIGDYMLSKIRISFFELYKMTIQKLSTSKDENELIFLLNFLRWKISASDHQDLLQSGITKVLSSVSNDILKLKGDIGLANDSPNLSYFFINTIEYIFVSCLSRILTEDEDQKVEVVGSGSAGIKKIQQASSVINTNISEVLMASSFDIAFTQIKRFTKTERQKILDLKFKQQQEIKIAEEKLKQEKSKKFEEQKKQLDILAIPDEDYSGSSLFSNKDTQNIGKGLFGSSCGGIFSQKAFDCADGNNQDLFADNSDLSQYLDDSLYANIDYDFSNSINQTSFVQISDSSKIGGKKNAAMKQNSSENCHNLFAQKPSLKFDKIDELSCIKLLRLVELMTSAAHEDAKMKKLCLKFIKTAHINILIQMMEETSPKLQGVILQIITNLVTIGVPNFLIEKAIGGNEEETKEISEEKHVFRSKFLQFLYQKSLNINTSIYDKKIEGDSDDLDVYDVIIRLFCQILGQSSESEWAQEIQTQLFNNLSSSKKQDLEESEFWLNLIQGSRFNGISSGKYLKDTLGNIFLAFGFSEEKLTKSSCALKKLKSKPITKTGKVFNSFTVCMNTDNPAPIKNKLDYISMDKLTLHTADSQPNEDFLLKRENLAIFLKKFNFSKKPEDHSIEELYRQCIITKVFLYHIQKFGDKFVNLLEPSEQKELIEYLLKTPITTMKVASLESYDQRIFTQKSNACGSQASFFKCPKCSCSIKENNLVLKVFYTEAPEVFTHKIVSQGKTKPDIKEKLEIGSYTIFPANEIGVKPSMNEDSLFKKETTVYLSPDDYSQLVKEMEPFQKLAEKYTSYPQNKQEENSEKKDNQAVSLLKNIDSFKDKPSTSLFSKSNKNSIFGEQNIKGSEDPEPSKAVSIFASKKPGSEIQSNKDISKSIFLDEAQRKDESVTENTKEEEKHELKEVQQDIDIDIEPQAIDLSSIVSKFLDSRNSTSQLKNSSQSKIFGIKKEIQAEADTESSKIEFSPDTEDRKLLSDYISLLNVNIFLLMTESFDEDLQETVVDSEENSEKFCKMLTLLINQLYCFNDQKSREQSELYRSITTLLTSLSSGLKIKILLEKFVLNVVVNGTLSYLTKLHQDSKSSIARLATNNKDENLRVNINLLPELVEMLMHLCPEVCHTTEIYTQLVEILFLVICSFSKNNDLCRNTSMCLYKLVFEYLYKKDQDKTIIHKLLNLEVVNEILAKGFEVKLFDHYSSLNPLTNSLSNEKKIMIEILMLFYELKIKNQDISSLYDSCNFLEDLLQSIQILAEGKKFELATYLNHFKKDKGKETERKKLVYATACPRYRHSFRAKIDVRNCSPASLTINPKSKLTYGPLMISKDIEGQEVIQKADISNLGSLKPIPVKEGSLYLHYPYYPNKIWACGNNFELDEQGKLELNSNECITLTSEIKQFKEGLILTAKGELYCSSKTGEIRDCIKLEKFSKELPQEPIRSIFSTSRSYGLITETGGIYIHELECSDSQDSQQESKGFERIPRPNEDTERILHIDMGPESVIYTTVNKKLYIGTLSSEENASKYQFKEHILKEGIEPLEVAASQFEGEEKVYMCQIKFEGKTQLWSCGQSQIGLHGKGSDEIISPEFSRLDYDENISFTKFSISDQSAMAVTDTGELYVWGQNKFGIKESDYLQHISKPTMVECLADYEVHEAKCGKDTDILYVSSKTDVDVHKLFLVKEVAALEQNKSPQYLHEIQTSESNFPPSWIETGRLGCYINFLTTYPNNFQSDIHHGYKCAVTGETPIVGTLHFWKQNSEWVYLSEKGYRHLRTQEESKSDQHEQIQIPSFCFATKNFIKNIPDKAWPDFSKVLTPFKIPPKYIAFNKHFLHTLHPPPALTEDSFFSPDANDLNPLIYYRFTRQLQSNPGYPAPLESSKCSFFMPVLDLKEYFELSNETGLQIEISQDQTSLRFENEQEQIRFEVITEFMRDFDRKLDKELFEKVDQYIVDNKVKVQGEKDEVKIQFLAFQSQELRDIPPEMLQYRVDALLKLNKSYLEGINMVYDDHSISNRLTDINPNAFSALMAKSASLGLISIKNTYVDSELKRLGTRNSSEPKITFDRVRIQERRDQNNVDHSGIWTMFGTAMNSCKRNNYSALKINKSSEKCWSAEFKGENSVDAGGPYRDSLSNIIEELYTNSLPLLIPTPNNKNDHGEGRDLWTLNPASSTQDHCEMYKFLGALMAMAFRSGQVINVKFPSIIWKRLLGRKPTLDDLFRCDAYAAQHLQEIMKAKESMTKEEFEESVVLKWKTTQSNGELVYLKSQGTDNRIRYEDVEEYCSQVIKTRSDEFSLQIEALIKGFNLIVPLYIGKILSWQEFEERIRGPNEISAEVLQSITTYPGCSSSNEGVKRFWRVFKAFSNEEKSRFLKFVWGRDRLPIKSKLKAEFKLDMYHNPSAANDAKLPTSATCYFRLYIPNYTTDEICRSQLLLAINSCGEIDND</sequence>
<dbReference type="Gene3D" id="3.90.1750.10">
    <property type="entry name" value="Hect, E3 ligase catalytic domains"/>
    <property type="match status" value="1"/>
</dbReference>
<dbReference type="InterPro" id="IPR000569">
    <property type="entry name" value="HECT_dom"/>
</dbReference>